<reference evidence="4 5" key="1">
    <citation type="submission" date="2020-08" db="EMBL/GenBank/DDBJ databases">
        <title>Genomic Encyclopedia of Type Strains, Phase IV (KMG-IV): sequencing the most valuable type-strain genomes for metagenomic binning, comparative biology and taxonomic classification.</title>
        <authorList>
            <person name="Goeker M."/>
        </authorList>
    </citation>
    <scope>NUCLEOTIDE SEQUENCE [LARGE SCALE GENOMIC DNA]</scope>
    <source>
        <strain evidence="4 5">DSM 29781</strain>
    </source>
</reference>
<evidence type="ECO:0000313" key="4">
    <source>
        <dbReference type="EMBL" id="MBB5273174.1"/>
    </source>
</evidence>
<keyword evidence="2" id="KW-0012">Acyltransferase</keyword>
<dbReference type="AlphaFoldDB" id="A0A7W8HJE6"/>
<keyword evidence="5" id="KW-1185">Reference proteome</keyword>
<dbReference type="PANTHER" id="PTHR43877">
    <property type="entry name" value="AMINOALKYLPHOSPHONATE N-ACETYLTRANSFERASE-RELATED-RELATED"/>
    <property type="match status" value="1"/>
</dbReference>
<protein>
    <submittedName>
        <fullName evidence="4">GNAT superfamily N-acetyltransferase</fullName>
    </submittedName>
</protein>
<comment type="caution">
    <text evidence="4">The sequence shown here is derived from an EMBL/GenBank/DDBJ whole genome shotgun (WGS) entry which is preliminary data.</text>
</comment>
<evidence type="ECO:0000259" key="3">
    <source>
        <dbReference type="PROSITE" id="PS51186"/>
    </source>
</evidence>
<dbReference type="GO" id="GO:0016747">
    <property type="term" value="F:acyltransferase activity, transferring groups other than amino-acyl groups"/>
    <property type="evidence" value="ECO:0007669"/>
    <property type="project" value="InterPro"/>
</dbReference>
<dbReference type="InterPro" id="IPR050832">
    <property type="entry name" value="Bact_Acetyltransf"/>
</dbReference>
<dbReference type="EMBL" id="JACHGB010000006">
    <property type="protein sequence ID" value="MBB5273174.1"/>
    <property type="molecule type" value="Genomic_DNA"/>
</dbReference>
<dbReference type="InterPro" id="IPR000182">
    <property type="entry name" value="GNAT_dom"/>
</dbReference>
<evidence type="ECO:0000313" key="5">
    <source>
        <dbReference type="Proteomes" id="UP000532440"/>
    </source>
</evidence>
<dbReference type="CDD" id="cd04301">
    <property type="entry name" value="NAT_SF"/>
    <property type="match status" value="1"/>
</dbReference>
<proteinExistence type="predicted"/>
<dbReference type="Proteomes" id="UP000532440">
    <property type="component" value="Unassembled WGS sequence"/>
</dbReference>
<sequence>MTLPIVIRLDPADPLHAQAMLVLLDEYAAGPTGRGYGLEPQARERLPAMLAAQPHYWGCLAFVDGEPAGFANCFETVSTFRARPLLNIHDIAVSPRFQRRGVGAALLAAIEAAARERGCCKLTLEVLEGNHGARRVYERAGFAGFALDPRMGRAAFMEKMLA</sequence>
<dbReference type="Gene3D" id="3.40.630.30">
    <property type="match status" value="1"/>
</dbReference>
<feature type="domain" description="N-acetyltransferase" evidence="3">
    <location>
        <begin position="7"/>
        <end position="162"/>
    </location>
</feature>
<dbReference type="Pfam" id="PF00583">
    <property type="entry name" value="Acetyltransf_1"/>
    <property type="match status" value="1"/>
</dbReference>
<gene>
    <name evidence="4" type="ORF">HNQ70_003202</name>
</gene>
<dbReference type="RefSeq" id="WP_183969507.1">
    <property type="nucleotide sequence ID" value="NZ_BAABEW010000024.1"/>
</dbReference>
<dbReference type="PROSITE" id="PS51186">
    <property type="entry name" value="GNAT"/>
    <property type="match status" value="1"/>
</dbReference>
<dbReference type="InterPro" id="IPR016181">
    <property type="entry name" value="Acyl_CoA_acyltransferase"/>
</dbReference>
<name>A0A7W8HJE6_9BURK</name>
<accession>A0A7W8HJE6</accession>
<dbReference type="SUPFAM" id="SSF55729">
    <property type="entry name" value="Acyl-CoA N-acyltransferases (Nat)"/>
    <property type="match status" value="1"/>
</dbReference>
<keyword evidence="1 4" id="KW-0808">Transferase</keyword>
<evidence type="ECO:0000256" key="1">
    <source>
        <dbReference type="ARBA" id="ARBA00022679"/>
    </source>
</evidence>
<organism evidence="4 5">
    <name type="scientific">Quisquiliibacterium transsilvanicum</name>
    <dbReference type="NCBI Taxonomy" id="1549638"/>
    <lineage>
        <taxon>Bacteria</taxon>
        <taxon>Pseudomonadati</taxon>
        <taxon>Pseudomonadota</taxon>
        <taxon>Betaproteobacteria</taxon>
        <taxon>Burkholderiales</taxon>
        <taxon>Burkholderiaceae</taxon>
        <taxon>Quisquiliibacterium</taxon>
    </lineage>
</organism>
<evidence type="ECO:0000256" key="2">
    <source>
        <dbReference type="ARBA" id="ARBA00023315"/>
    </source>
</evidence>